<evidence type="ECO:0000256" key="1">
    <source>
        <dbReference type="ARBA" id="ARBA00004418"/>
    </source>
</evidence>
<dbReference type="EMBL" id="CP015772">
    <property type="protein sequence ID" value="ANH82886.1"/>
    <property type="molecule type" value="Genomic_DNA"/>
</dbReference>
<name>A0A1A9I5I0_9BACT</name>
<dbReference type="GO" id="GO:0016829">
    <property type="term" value="F:lyase activity"/>
    <property type="evidence" value="ECO:0007669"/>
    <property type="project" value="UniProtKB-KW"/>
</dbReference>
<dbReference type="PANTHER" id="PTHR39210">
    <property type="entry name" value="HEPARIN-SULFATE LYASE"/>
    <property type="match status" value="1"/>
</dbReference>
<keyword evidence="4" id="KW-0456">Lyase</keyword>
<dbReference type="InterPro" id="IPR012480">
    <property type="entry name" value="Hepar_II_III_C"/>
</dbReference>
<keyword evidence="2 5" id="KW-0732">Signal</keyword>
<dbReference type="Pfam" id="PF05426">
    <property type="entry name" value="Alginate_lyase"/>
    <property type="match status" value="1"/>
</dbReference>
<dbReference type="Gene3D" id="2.70.98.70">
    <property type="match status" value="1"/>
</dbReference>
<accession>A0A1A9I5I0</accession>
<dbReference type="KEGG" id="nia:A8C56_19530"/>
<sequence>MRHLKIIYFFACLLFSLAVSGQKHPGIMITGEQVPALRAGVNRYPLLKRSYREIKAAADAAIAQPVTVPVPKDGGGGVTHEQHKKNYTGILNCGIVYQLTGNKKYADYVKELLLQYAAKYESWPLHPARKNNKESGRIFWQSLNDFVWQVYTIQGYDLVYDAIDPKDREEIEAHLFLPILQFFTGHCAYIFNSIHNHGTWCLAAVGLTGYVLNKPEYVQMALKGSKLDGKSGYWAQLDQLFSPDGYYAEGPYYQRYALFPFLIFAKAIQNHQPRLHVFEYRNKLLAKAINSMLQCTYTNGAIFPLNDAIKDKTSETWELVYGVDIAYSDINNSNDLLDVAQQQGRVIVSDAGLKVAKAVYEKKATPFKYVSEWLSDGADGKAGGLGILRDGPNTDQQCVVLKATTQGMGHGHFDRLNLLYYDNGTEVFSDYGAARFLNIESKGGGGYLPENNSWAKQTVAHNTLVVDRVSDFKGSLEQAQATHPDLVYFNAKPGLQVMSAEEKNAYEGVVLNRVTALITIPELKKPLLLDVFTALSNGEHQYDLPFWYNGQLVDASFQFKAFAGELKPMGDKFGYQHIWLNAAAALNKEAGSITFLNKNRFYTTHFTSENPLTVNFVTTGANDPAMNLTTSRAFMLSRKSSGNATLVSITETHGVTDPVYETVTGAVPAISGVTLINNSEGKKTIVFWVNGKKEYRVTINYNDKNNFINLK</sequence>
<evidence type="ECO:0000256" key="5">
    <source>
        <dbReference type="SAM" id="SignalP"/>
    </source>
</evidence>
<keyword evidence="9" id="KW-1185">Reference proteome</keyword>
<feature type="signal peptide" evidence="5">
    <location>
        <begin position="1"/>
        <end position="21"/>
    </location>
</feature>
<evidence type="ECO:0000313" key="8">
    <source>
        <dbReference type="EMBL" id="ANH82886.1"/>
    </source>
</evidence>
<dbReference type="GO" id="GO:0042597">
    <property type="term" value="C:periplasmic space"/>
    <property type="evidence" value="ECO:0007669"/>
    <property type="project" value="UniProtKB-SubCell"/>
</dbReference>
<proteinExistence type="predicted"/>
<dbReference type="InterPro" id="IPR008929">
    <property type="entry name" value="Chondroitin_lyas"/>
</dbReference>
<dbReference type="InterPro" id="IPR008397">
    <property type="entry name" value="Alginate_lyase_dom"/>
</dbReference>
<gene>
    <name evidence="8" type="ORF">A8C56_19530</name>
</gene>
<evidence type="ECO:0000256" key="2">
    <source>
        <dbReference type="ARBA" id="ARBA00022729"/>
    </source>
</evidence>
<comment type="subcellular location">
    <subcellularLocation>
        <location evidence="1">Periplasm</location>
    </subcellularLocation>
</comment>
<dbReference type="PANTHER" id="PTHR39210:SF1">
    <property type="entry name" value="HEPARIN-SULFATE LYASE"/>
    <property type="match status" value="1"/>
</dbReference>
<evidence type="ECO:0000313" key="9">
    <source>
        <dbReference type="Proteomes" id="UP000077667"/>
    </source>
</evidence>
<dbReference type="Gene3D" id="1.50.10.100">
    <property type="entry name" value="Chondroitin AC/alginate lyase"/>
    <property type="match status" value="1"/>
</dbReference>
<organism evidence="8 9">
    <name type="scientific">Niabella ginsenosidivorans</name>
    <dbReference type="NCBI Taxonomy" id="1176587"/>
    <lineage>
        <taxon>Bacteria</taxon>
        <taxon>Pseudomonadati</taxon>
        <taxon>Bacteroidota</taxon>
        <taxon>Chitinophagia</taxon>
        <taxon>Chitinophagales</taxon>
        <taxon>Chitinophagaceae</taxon>
        <taxon>Niabella</taxon>
    </lineage>
</organism>
<dbReference type="STRING" id="1176587.A8C56_19530"/>
<dbReference type="Proteomes" id="UP000077667">
    <property type="component" value="Chromosome"/>
</dbReference>
<evidence type="ECO:0000259" key="6">
    <source>
        <dbReference type="Pfam" id="PF05426"/>
    </source>
</evidence>
<feature type="chain" id="PRO_5008389905" evidence="5">
    <location>
        <begin position="22"/>
        <end position="711"/>
    </location>
</feature>
<dbReference type="SUPFAM" id="SSF48230">
    <property type="entry name" value="Chondroitin AC/alginate lyase"/>
    <property type="match status" value="1"/>
</dbReference>
<dbReference type="Pfam" id="PF07940">
    <property type="entry name" value="Hepar_II_III_C"/>
    <property type="match status" value="1"/>
</dbReference>
<dbReference type="AlphaFoldDB" id="A0A1A9I5I0"/>
<feature type="domain" description="Alginate lyase" evidence="6">
    <location>
        <begin position="93"/>
        <end position="296"/>
    </location>
</feature>
<evidence type="ECO:0000259" key="7">
    <source>
        <dbReference type="Pfam" id="PF07940"/>
    </source>
</evidence>
<reference evidence="8 9" key="1">
    <citation type="submission" date="2016-05" db="EMBL/GenBank/DDBJ databases">
        <title>Niabella ginsenosidivorans BS26 whole genome sequencing.</title>
        <authorList>
            <person name="Im W.T."/>
            <person name="Siddiqi M.Z."/>
        </authorList>
    </citation>
    <scope>NUCLEOTIDE SEQUENCE [LARGE SCALE GENOMIC DNA]</scope>
    <source>
        <strain evidence="8 9">BS26</strain>
    </source>
</reference>
<evidence type="ECO:0000256" key="4">
    <source>
        <dbReference type="ARBA" id="ARBA00023239"/>
    </source>
</evidence>
<feature type="domain" description="Heparinase II/III-like C-terminal" evidence="7">
    <location>
        <begin position="376"/>
        <end position="583"/>
    </location>
</feature>
<dbReference type="OrthoDB" id="9772435at2"/>
<keyword evidence="3" id="KW-0574">Periplasm</keyword>
<protein>
    <submittedName>
        <fullName evidence="8">Heparinase</fullName>
    </submittedName>
</protein>
<evidence type="ECO:0000256" key="3">
    <source>
        <dbReference type="ARBA" id="ARBA00022764"/>
    </source>
</evidence>